<evidence type="ECO:0000256" key="10">
    <source>
        <dbReference type="SAM" id="Phobius"/>
    </source>
</evidence>
<dbReference type="SUPFAM" id="SSF47384">
    <property type="entry name" value="Homodimeric domain of signal transducing histidine kinase"/>
    <property type="match status" value="1"/>
</dbReference>
<organism evidence="12 13">
    <name type="scientific">Psychrosphaera ytuae</name>
    <dbReference type="NCBI Taxonomy" id="2820710"/>
    <lineage>
        <taxon>Bacteria</taxon>
        <taxon>Pseudomonadati</taxon>
        <taxon>Pseudomonadota</taxon>
        <taxon>Gammaproteobacteria</taxon>
        <taxon>Alteromonadales</taxon>
        <taxon>Pseudoalteromonadaceae</taxon>
        <taxon>Psychrosphaera</taxon>
    </lineage>
</organism>
<dbReference type="InterPro" id="IPR050980">
    <property type="entry name" value="2C_sensor_his_kinase"/>
</dbReference>
<evidence type="ECO:0000256" key="8">
    <source>
        <dbReference type="ARBA" id="ARBA00022777"/>
    </source>
</evidence>
<accession>A0A975D8W4</accession>
<feature type="transmembrane region" description="Helical" evidence="10">
    <location>
        <begin position="143"/>
        <end position="161"/>
    </location>
</feature>
<evidence type="ECO:0000256" key="5">
    <source>
        <dbReference type="ARBA" id="ARBA00022553"/>
    </source>
</evidence>
<protein>
    <recommendedName>
        <fullName evidence="3">histidine kinase</fullName>
        <ecNumber evidence="3">2.7.13.3</ecNumber>
    </recommendedName>
</protein>
<dbReference type="Gene3D" id="1.10.287.130">
    <property type="match status" value="1"/>
</dbReference>
<keyword evidence="7" id="KW-0547">Nucleotide-binding</keyword>
<dbReference type="Gene3D" id="3.30.565.10">
    <property type="entry name" value="Histidine kinase-like ATPase, C-terminal domain"/>
    <property type="match status" value="1"/>
</dbReference>
<dbReference type="InterPro" id="IPR004358">
    <property type="entry name" value="Sig_transdc_His_kin-like_C"/>
</dbReference>
<evidence type="ECO:0000313" key="12">
    <source>
        <dbReference type="EMBL" id="QTH62676.1"/>
    </source>
</evidence>
<keyword evidence="10" id="KW-0812">Transmembrane</keyword>
<gene>
    <name evidence="12" type="ORF">J1N51_07750</name>
</gene>
<dbReference type="RefSeq" id="WP_208830046.1">
    <property type="nucleotide sequence ID" value="NZ_CP072110.1"/>
</dbReference>
<proteinExistence type="predicted"/>
<dbReference type="Pfam" id="PF00512">
    <property type="entry name" value="HisKA"/>
    <property type="match status" value="1"/>
</dbReference>
<dbReference type="InterPro" id="IPR036097">
    <property type="entry name" value="HisK_dim/P_sf"/>
</dbReference>
<dbReference type="PANTHER" id="PTHR44936">
    <property type="entry name" value="SENSOR PROTEIN CREC"/>
    <property type="match status" value="1"/>
</dbReference>
<dbReference type="GO" id="GO:0005524">
    <property type="term" value="F:ATP binding"/>
    <property type="evidence" value="ECO:0007669"/>
    <property type="project" value="UniProtKB-KW"/>
</dbReference>
<dbReference type="Pfam" id="PF02518">
    <property type="entry name" value="HATPase_c"/>
    <property type="match status" value="1"/>
</dbReference>
<dbReference type="EMBL" id="CP072110">
    <property type="protein sequence ID" value="QTH62676.1"/>
    <property type="molecule type" value="Genomic_DNA"/>
</dbReference>
<dbReference type="CDD" id="cd00082">
    <property type="entry name" value="HisKA"/>
    <property type="match status" value="1"/>
</dbReference>
<dbReference type="InterPro" id="IPR005467">
    <property type="entry name" value="His_kinase_dom"/>
</dbReference>
<feature type="domain" description="Histidine kinase" evidence="11">
    <location>
        <begin position="218"/>
        <end position="428"/>
    </location>
</feature>
<dbReference type="SUPFAM" id="SSF55874">
    <property type="entry name" value="ATPase domain of HSP90 chaperone/DNA topoisomerase II/histidine kinase"/>
    <property type="match status" value="1"/>
</dbReference>
<evidence type="ECO:0000256" key="6">
    <source>
        <dbReference type="ARBA" id="ARBA00022679"/>
    </source>
</evidence>
<reference evidence="12" key="1">
    <citation type="submission" date="2021-03" db="EMBL/GenBank/DDBJ databases">
        <title>Description of Psychrosphaera ytuae sp. nov. isolated from deep sea sediment of South China Sea.</title>
        <authorList>
            <person name="Zhang J."/>
            <person name="Xu X.-D."/>
        </authorList>
    </citation>
    <scope>NUCLEOTIDE SEQUENCE</scope>
    <source>
        <strain evidence="12">MTZ26</strain>
    </source>
</reference>
<evidence type="ECO:0000259" key="11">
    <source>
        <dbReference type="PROSITE" id="PS50109"/>
    </source>
</evidence>
<evidence type="ECO:0000256" key="1">
    <source>
        <dbReference type="ARBA" id="ARBA00000085"/>
    </source>
</evidence>
<keyword evidence="4" id="KW-1003">Cell membrane</keyword>
<dbReference type="InterPro" id="IPR003594">
    <property type="entry name" value="HATPase_dom"/>
</dbReference>
<keyword evidence="10" id="KW-0472">Membrane</keyword>
<dbReference type="PANTHER" id="PTHR44936:SF10">
    <property type="entry name" value="SENSOR PROTEIN RSTB"/>
    <property type="match status" value="1"/>
</dbReference>
<dbReference type="InterPro" id="IPR003661">
    <property type="entry name" value="HisK_dim/P_dom"/>
</dbReference>
<dbReference type="AlphaFoldDB" id="A0A975D8W4"/>
<keyword evidence="6" id="KW-0808">Transferase</keyword>
<dbReference type="GO" id="GO:0000155">
    <property type="term" value="F:phosphorelay sensor kinase activity"/>
    <property type="evidence" value="ECO:0007669"/>
    <property type="project" value="InterPro"/>
</dbReference>
<keyword evidence="9 12" id="KW-0067">ATP-binding</keyword>
<keyword evidence="8" id="KW-0418">Kinase</keyword>
<name>A0A975D8W4_9GAMM</name>
<evidence type="ECO:0000313" key="13">
    <source>
        <dbReference type="Proteomes" id="UP000682739"/>
    </source>
</evidence>
<evidence type="ECO:0000256" key="3">
    <source>
        <dbReference type="ARBA" id="ARBA00012438"/>
    </source>
</evidence>
<evidence type="ECO:0000256" key="2">
    <source>
        <dbReference type="ARBA" id="ARBA00004651"/>
    </source>
</evidence>
<comment type="subcellular location">
    <subcellularLocation>
        <location evidence="2">Cell membrane</location>
        <topology evidence="2">Multi-pass membrane protein</topology>
    </subcellularLocation>
</comment>
<sequence length="428" mass="48724">MKRLFISLYVAITFGLFLITWSGEWLWQKFETHASHSEPRSIETMVTLLKPYQTLYQQGNKTDVIESLKNHKLNATIHQIEQFTLLPEHIEAIDKMEPFFLYISEHEVEIYLPLNPNQVLLVGPLVFKNSHSELSWIGGILKLFAYGALAILILGWSYPLWRDLNTLKGYTDRISSGQLDIENELKPHSIVFPLGKAFEAMTRRIRELLNFQKQMMQAVSHDIRTPLARLKFSIAIAKDDLKGCDDPSSNVNVADNMLTDIAEIELLIEEVLTYGRLETAEPNLNIEQVDLYALSHHLVEKLNRNHAIQIQLHCDEHLMWMCDGYLLERALQNLLTNAQRHAEKRVDLYITNNEKGLTIKVVDDGCGIPESQQADIFTPFTRLDTSRNKASGGFGLGLAIVSKIVNWHEGQVSVSNNKTTGATFTISL</sequence>
<dbReference type="PRINTS" id="PR00344">
    <property type="entry name" value="BCTRLSENSOR"/>
</dbReference>
<dbReference type="InterPro" id="IPR036890">
    <property type="entry name" value="HATPase_C_sf"/>
</dbReference>
<keyword evidence="10" id="KW-1133">Transmembrane helix</keyword>
<keyword evidence="13" id="KW-1185">Reference proteome</keyword>
<dbReference type="GO" id="GO:0005886">
    <property type="term" value="C:plasma membrane"/>
    <property type="evidence" value="ECO:0007669"/>
    <property type="project" value="UniProtKB-SubCell"/>
</dbReference>
<evidence type="ECO:0000256" key="9">
    <source>
        <dbReference type="ARBA" id="ARBA00022840"/>
    </source>
</evidence>
<dbReference type="PROSITE" id="PS50109">
    <property type="entry name" value="HIS_KIN"/>
    <property type="match status" value="1"/>
</dbReference>
<feature type="transmembrane region" description="Helical" evidence="10">
    <location>
        <begin position="6"/>
        <end position="27"/>
    </location>
</feature>
<comment type="catalytic activity">
    <reaction evidence="1">
        <text>ATP + protein L-histidine = ADP + protein N-phospho-L-histidine.</text>
        <dbReference type="EC" id="2.7.13.3"/>
    </reaction>
</comment>
<keyword evidence="5" id="KW-0597">Phosphoprotein</keyword>
<dbReference type="SMART" id="SM00388">
    <property type="entry name" value="HisKA"/>
    <property type="match status" value="1"/>
</dbReference>
<evidence type="ECO:0000256" key="7">
    <source>
        <dbReference type="ARBA" id="ARBA00022741"/>
    </source>
</evidence>
<dbReference type="Proteomes" id="UP000682739">
    <property type="component" value="Chromosome"/>
</dbReference>
<evidence type="ECO:0000256" key="4">
    <source>
        <dbReference type="ARBA" id="ARBA00022475"/>
    </source>
</evidence>
<dbReference type="KEGG" id="psym:J1N51_07750"/>
<dbReference type="EC" id="2.7.13.3" evidence="3"/>
<dbReference type="SMART" id="SM00387">
    <property type="entry name" value="HATPase_c"/>
    <property type="match status" value="1"/>
</dbReference>